<keyword evidence="6" id="KW-0472">Membrane</keyword>
<evidence type="ECO:0000256" key="4">
    <source>
        <dbReference type="ARBA" id="ARBA00022989"/>
    </source>
</evidence>
<evidence type="ECO:0000256" key="5">
    <source>
        <dbReference type="ARBA" id="ARBA00023054"/>
    </source>
</evidence>
<keyword evidence="3" id="KW-0812">Transmembrane</keyword>
<dbReference type="AlphaFoldDB" id="A0A3S1A203"/>
<proteinExistence type="inferred from homology"/>
<gene>
    <name evidence="8" type="ORF">EGW08_003706</name>
</gene>
<evidence type="ECO:0000313" key="9">
    <source>
        <dbReference type="Proteomes" id="UP000271974"/>
    </source>
</evidence>
<comment type="similarity">
    <text evidence="2">Belongs to the VAMP-associated protein (VAP) (TC 9.B.17) family.</text>
</comment>
<dbReference type="InterPro" id="IPR008962">
    <property type="entry name" value="PapD-like_sf"/>
</dbReference>
<evidence type="ECO:0000313" key="8">
    <source>
        <dbReference type="EMBL" id="RUS88530.1"/>
    </source>
</evidence>
<comment type="subcellular location">
    <subcellularLocation>
        <location evidence="1">Membrane</location>
        <topology evidence="1">Single-pass type IV membrane protein</topology>
    </subcellularLocation>
</comment>
<dbReference type="PANTHER" id="PTHR10809:SF6">
    <property type="entry name" value="AT11025P-RELATED"/>
    <property type="match status" value="1"/>
</dbReference>
<feature type="domain" description="MSP" evidence="7">
    <location>
        <begin position="7"/>
        <end position="125"/>
    </location>
</feature>
<sequence>MANKEQALRLEPSTELRFKGPFSDVVVADLNLTNPTERRICFKVKTTAPKRYCVRPNSGILEPRKSITVAVMLQPFEYDPNEKNKHKFMVQSMFAPDNVTETHEMLWKDAPPESLMDTKLRCVFELPDAPPVQMTPESTKTEGKSAIWFHLASSKFQKTSAFDGVKKFNDSALDSSLKKTESPKV</sequence>
<evidence type="ECO:0000256" key="1">
    <source>
        <dbReference type="ARBA" id="ARBA00004211"/>
    </source>
</evidence>
<dbReference type="GO" id="GO:0090158">
    <property type="term" value="P:endoplasmic reticulum membrane organization"/>
    <property type="evidence" value="ECO:0007669"/>
    <property type="project" value="TreeGrafter"/>
</dbReference>
<dbReference type="Proteomes" id="UP000271974">
    <property type="component" value="Unassembled WGS sequence"/>
</dbReference>
<accession>A0A3S1A203</accession>
<dbReference type="GO" id="GO:0061817">
    <property type="term" value="P:endoplasmic reticulum-plasma membrane tethering"/>
    <property type="evidence" value="ECO:0007669"/>
    <property type="project" value="TreeGrafter"/>
</dbReference>
<dbReference type="SUPFAM" id="SSF49354">
    <property type="entry name" value="PapD-like"/>
    <property type="match status" value="1"/>
</dbReference>
<evidence type="ECO:0000259" key="7">
    <source>
        <dbReference type="PROSITE" id="PS50202"/>
    </source>
</evidence>
<keyword evidence="5" id="KW-0175">Coiled coil</keyword>
<dbReference type="GO" id="GO:0005886">
    <property type="term" value="C:plasma membrane"/>
    <property type="evidence" value="ECO:0007669"/>
    <property type="project" value="TreeGrafter"/>
</dbReference>
<dbReference type="PANTHER" id="PTHR10809">
    <property type="entry name" value="VESICLE-ASSOCIATED MEMBRANE PROTEIN-ASSOCIATED PROTEIN"/>
    <property type="match status" value="1"/>
</dbReference>
<dbReference type="Pfam" id="PF00635">
    <property type="entry name" value="Motile_Sperm"/>
    <property type="match status" value="1"/>
</dbReference>
<dbReference type="GO" id="GO:0033149">
    <property type="term" value="F:FFAT motif binding"/>
    <property type="evidence" value="ECO:0007669"/>
    <property type="project" value="TreeGrafter"/>
</dbReference>
<organism evidence="8 9">
    <name type="scientific">Elysia chlorotica</name>
    <name type="common">Eastern emerald elysia</name>
    <name type="synonym">Sea slug</name>
    <dbReference type="NCBI Taxonomy" id="188477"/>
    <lineage>
        <taxon>Eukaryota</taxon>
        <taxon>Metazoa</taxon>
        <taxon>Spiralia</taxon>
        <taxon>Lophotrochozoa</taxon>
        <taxon>Mollusca</taxon>
        <taxon>Gastropoda</taxon>
        <taxon>Heterobranchia</taxon>
        <taxon>Euthyneura</taxon>
        <taxon>Panpulmonata</taxon>
        <taxon>Sacoglossa</taxon>
        <taxon>Placobranchoidea</taxon>
        <taxon>Plakobranchidae</taxon>
        <taxon>Elysia</taxon>
    </lineage>
</organism>
<protein>
    <recommendedName>
        <fullName evidence="7">MSP domain-containing protein</fullName>
    </recommendedName>
</protein>
<keyword evidence="4" id="KW-1133">Transmembrane helix</keyword>
<dbReference type="PROSITE" id="PS50202">
    <property type="entry name" value="MSP"/>
    <property type="match status" value="1"/>
</dbReference>
<dbReference type="InterPro" id="IPR016763">
    <property type="entry name" value="VAP"/>
</dbReference>
<evidence type="ECO:0000256" key="2">
    <source>
        <dbReference type="ARBA" id="ARBA00008932"/>
    </source>
</evidence>
<name>A0A3S1A203_ELYCH</name>
<dbReference type="OrthoDB" id="264603at2759"/>
<dbReference type="STRING" id="188477.A0A3S1A203"/>
<dbReference type="InterPro" id="IPR000535">
    <property type="entry name" value="MSP_dom"/>
</dbReference>
<dbReference type="GO" id="GO:0005789">
    <property type="term" value="C:endoplasmic reticulum membrane"/>
    <property type="evidence" value="ECO:0007669"/>
    <property type="project" value="InterPro"/>
</dbReference>
<evidence type="ECO:0000256" key="3">
    <source>
        <dbReference type="ARBA" id="ARBA00022692"/>
    </source>
</evidence>
<evidence type="ECO:0000256" key="6">
    <source>
        <dbReference type="ARBA" id="ARBA00023136"/>
    </source>
</evidence>
<keyword evidence="9" id="KW-1185">Reference proteome</keyword>
<reference evidence="8 9" key="1">
    <citation type="submission" date="2019-01" db="EMBL/GenBank/DDBJ databases">
        <title>A draft genome assembly of the solar-powered sea slug Elysia chlorotica.</title>
        <authorList>
            <person name="Cai H."/>
            <person name="Li Q."/>
            <person name="Fang X."/>
            <person name="Li J."/>
            <person name="Curtis N.E."/>
            <person name="Altenburger A."/>
            <person name="Shibata T."/>
            <person name="Feng M."/>
            <person name="Maeda T."/>
            <person name="Schwartz J.A."/>
            <person name="Shigenobu S."/>
            <person name="Lundholm N."/>
            <person name="Nishiyama T."/>
            <person name="Yang H."/>
            <person name="Hasebe M."/>
            <person name="Li S."/>
            <person name="Pierce S.K."/>
            <person name="Wang J."/>
        </authorList>
    </citation>
    <scope>NUCLEOTIDE SEQUENCE [LARGE SCALE GENOMIC DNA]</scope>
    <source>
        <strain evidence="8">EC2010</strain>
        <tissue evidence="8">Whole organism of an adult</tissue>
    </source>
</reference>
<dbReference type="EMBL" id="RQTK01000080">
    <property type="protein sequence ID" value="RUS88530.1"/>
    <property type="molecule type" value="Genomic_DNA"/>
</dbReference>
<dbReference type="InterPro" id="IPR013783">
    <property type="entry name" value="Ig-like_fold"/>
</dbReference>
<dbReference type="FunFam" id="2.60.40.10:FF:000334">
    <property type="entry name" value="vesicle-associated membrane protein-associated protein A isoform X1"/>
    <property type="match status" value="1"/>
</dbReference>
<dbReference type="Gene3D" id="2.60.40.10">
    <property type="entry name" value="Immunoglobulins"/>
    <property type="match status" value="1"/>
</dbReference>
<comment type="caution">
    <text evidence="8">The sequence shown here is derived from an EMBL/GenBank/DDBJ whole genome shotgun (WGS) entry which is preliminary data.</text>
</comment>